<evidence type="ECO:0000313" key="5">
    <source>
        <dbReference type="Proteomes" id="UP000253420"/>
    </source>
</evidence>
<evidence type="ECO:0000256" key="2">
    <source>
        <dbReference type="ARBA" id="ARBA00023186"/>
    </source>
</evidence>
<keyword evidence="3" id="KW-0963">Cytoplasm</keyword>
<keyword evidence="2 3" id="KW-0143">Chaperone</keyword>
<keyword evidence="5" id="KW-1185">Reference proteome</keyword>
<dbReference type="EMBL" id="QOZG01000002">
    <property type="protein sequence ID" value="RCS24941.1"/>
    <property type="molecule type" value="Genomic_DNA"/>
</dbReference>
<dbReference type="Proteomes" id="UP000253420">
    <property type="component" value="Unassembled WGS sequence"/>
</dbReference>
<dbReference type="PIRSF" id="PIRSF009467">
    <property type="entry name" value="Ureas_acces_UreF"/>
    <property type="match status" value="1"/>
</dbReference>
<comment type="caution">
    <text evidence="4">The sequence shown here is derived from an EMBL/GenBank/DDBJ whole genome shotgun (WGS) entry which is preliminary data.</text>
</comment>
<name>A0A368K6T3_9HYPH</name>
<comment type="function">
    <text evidence="3">Required for maturation of urease via the functional incorporation of the urease nickel metallocenter.</text>
</comment>
<evidence type="ECO:0000313" key="4">
    <source>
        <dbReference type="EMBL" id="RCS24941.1"/>
    </source>
</evidence>
<dbReference type="GO" id="GO:0016151">
    <property type="term" value="F:nickel cation binding"/>
    <property type="evidence" value="ECO:0007669"/>
    <property type="project" value="UniProtKB-UniRule"/>
</dbReference>
<comment type="similarity">
    <text evidence="3">Belongs to the UreF family.</text>
</comment>
<dbReference type="OrthoDB" id="9798772at2"/>
<protein>
    <recommendedName>
        <fullName evidence="3">Urease accessory protein UreF</fullName>
    </recommendedName>
</protein>
<keyword evidence="1 3" id="KW-0996">Nickel insertion</keyword>
<proteinExistence type="inferred from homology"/>
<organism evidence="4 5">
    <name type="scientific">Phyllobacterium salinisoli</name>
    <dbReference type="NCBI Taxonomy" id="1899321"/>
    <lineage>
        <taxon>Bacteria</taxon>
        <taxon>Pseudomonadati</taxon>
        <taxon>Pseudomonadota</taxon>
        <taxon>Alphaproteobacteria</taxon>
        <taxon>Hyphomicrobiales</taxon>
        <taxon>Phyllobacteriaceae</taxon>
        <taxon>Phyllobacterium</taxon>
    </lineage>
</organism>
<dbReference type="AlphaFoldDB" id="A0A368K6T3"/>
<dbReference type="PANTHER" id="PTHR33620:SF1">
    <property type="entry name" value="UREASE ACCESSORY PROTEIN F"/>
    <property type="match status" value="1"/>
</dbReference>
<comment type="subcellular location">
    <subcellularLocation>
        <location evidence="3">Cytoplasm</location>
    </subcellularLocation>
</comment>
<dbReference type="PANTHER" id="PTHR33620">
    <property type="entry name" value="UREASE ACCESSORY PROTEIN F"/>
    <property type="match status" value="1"/>
</dbReference>
<evidence type="ECO:0000256" key="1">
    <source>
        <dbReference type="ARBA" id="ARBA00022988"/>
    </source>
</evidence>
<gene>
    <name evidence="3" type="primary">ureF</name>
    <name evidence="4" type="ORF">DUT91_05710</name>
</gene>
<sequence>MVTSMSGMAMDTTTITPITTMTEATSGQALIRLLTWLSPAFPVGAFSYSHGLERAIHDGLICNRETLAEWLTDLLRHGSGWNDAVLFAESFRQALADDGAPDEVAGLAEALAGSCERHMETMLQGSAFLKAAAAWPNPILQQLTGDVAYPVAVGAVAGAHGVGLEAALAAYLHAFASNLIQGAVRLVPLGQSDGVATLATLEPTILELAAHAAGSTLDDLGSAAILSDIMAMQHETQYSRVFRS</sequence>
<dbReference type="HAMAP" id="MF_01385">
    <property type="entry name" value="UreF"/>
    <property type="match status" value="1"/>
</dbReference>
<dbReference type="GO" id="GO:0005737">
    <property type="term" value="C:cytoplasm"/>
    <property type="evidence" value="ECO:0007669"/>
    <property type="project" value="UniProtKB-SubCell"/>
</dbReference>
<accession>A0A368K6T3</accession>
<evidence type="ECO:0000256" key="3">
    <source>
        <dbReference type="HAMAP-Rule" id="MF_01385"/>
    </source>
</evidence>
<comment type="subunit">
    <text evidence="3">UreD, UreF and UreG form a complex that acts as a GTP-hydrolysis-dependent molecular chaperone, activating the urease apoprotein by helping to assemble the nickel containing metallocenter of UreC. The UreE protein probably delivers the nickel.</text>
</comment>
<reference evidence="4 5" key="1">
    <citation type="submission" date="2018-07" db="EMBL/GenBank/DDBJ databases">
        <title>The draft genome of Phyllobacterium salinisoli.</title>
        <authorList>
            <person name="Liu L."/>
            <person name="Li L."/>
            <person name="Zhang X."/>
            <person name="Liang L."/>
        </authorList>
    </citation>
    <scope>NUCLEOTIDE SEQUENCE [LARGE SCALE GENOMIC DNA]</scope>
    <source>
        <strain evidence="4 5">LLAN61</strain>
    </source>
</reference>
<dbReference type="InterPro" id="IPR038277">
    <property type="entry name" value="UreF_sf"/>
</dbReference>
<dbReference type="InterPro" id="IPR002639">
    <property type="entry name" value="UreF"/>
</dbReference>
<dbReference type="Pfam" id="PF01730">
    <property type="entry name" value="UreF"/>
    <property type="match status" value="1"/>
</dbReference>
<dbReference type="Gene3D" id="1.10.4190.10">
    <property type="entry name" value="Urease accessory protein UreF"/>
    <property type="match status" value="1"/>
</dbReference>
<dbReference type="RefSeq" id="WP_114439387.1">
    <property type="nucleotide sequence ID" value="NZ_QOZG01000002.1"/>
</dbReference>